<name>A0A1T4WT20_9BACT</name>
<dbReference type="InterPro" id="IPR005861">
    <property type="entry name" value="HisP_aminotrans"/>
</dbReference>
<dbReference type="STRING" id="1121442.SAMN02745702_02655"/>
<dbReference type="InterPro" id="IPR015421">
    <property type="entry name" value="PyrdxlP-dep_Trfase_major"/>
</dbReference>
<dbReference type="InterPro" id="IPR004839">
    <property type="entry name" value="Aminotransferase_I/II_large"/>
</dbReference>
<comment type="cofactor">
    <cofactor evidence="1 9">
        <name>pyridoxal 5'-phosphate</name>
        <dbReference type="ChEBI" id="CHEBI:597326"/>
    </cofactor>
</comment>
<sequence length="372" mass="41396">MGLKDTVLPQIPNFEAYTPGLAVDEIRDKYGLADVIKLASNENPLGTSPVVQRALTRNADMAFRYAQAGTPKLNAAIAKKIGVPEQCVVTGNGSDEIIDLLVRVKARPGVDNIIAFDPCFSVYKLQAKLCGVEFRQTKLNSDFSFDWDALLKLADENTALCFVTTPDNPSGYAPRVEELEALAKRLPEQCLLVIDEAYMDFVEDQDAYSLLSRREEFPNIAFLRTFSKMYGLAGMRLGYGVLPEWLADYCLRVKLPFSVNILAEIAGIAALSDTTFVEETMRVVTTGREYLTEQLKKMGFVVWPSKANFLLVDMPADAPFGAKEFVEKMLRCGIILRPLGSYNLPRSLRITIGNERENNVFIETAREILAHG</sequence>
<dbReference type="PANTHER" id="PTHR43643:SF3">
    <property type="entry name" value="HISTIDINOL-PHOSPHATE AMINOTRANSFERASE"/>
    <property type="match status" value="1"/>
</dbReference>
<evidence type="ECO:0000256" key="3">
    <source>
        <dbReference type="ARBA" id="ARBA00007970"/>
    </source>
</evidence>
<dbReference type="GO" id="GO:0000105">
    <property type="term" value="P:L-histidine biosynthetic process"/>
    <property type="evidence" value="ECO:0007669"/>
    <property type="project" value="UniProtKB-UniRule"/>
</dbReference>
<comment type="subunit">
    <text evidence="4 9">Homodimer.</text>
</comment>
<protein>
    <recommendedName>
        <fullName evidence="9">Histidinol-phosphate aminotransferase</fullName>
        <ecNumber evidence="9">2.6.1.9</ecNumber>
    </recommendedName>
    <alternativeName>
        <fullName evidence="9">Imidazole acetol-phosphate transaminase</fullName>
    </alternativeName>
</protein>
<feature type="domain" description="Aminotransferase class I/classII large" evidence="10">
    <location>
        <begin position="34"/>
        <end position="363"/>
    </location>
</feature>
<dbReference type="Gene3D" id="3.90.1150.10">
    <property type="entry name" value="Aspartate Aminotransferase, domain 1"/>
    <property type="match status" value="1"/>
</dbReference>
<evidence type="ECO:0000313" key="11">
    <source>
        <dbReference type="EMBL" id="SKA80474.1"/>
    </source>
</evidence>
<dbReference type="UniPathway" id="UPA00031">
    <property type="reaction ID" value="UER00012"/>
</dbReference>
<dbReference type="GO" id="GO:0030170">
    <property type="term" value="F:pyridoxal phosphate binding"/>
    <property type="evidence" value="ECO:0007669"/>
    <property type="project" value="InterPro"/>
</dbReference>
<keyword evidence="9" id="KW-0368">Histidine biosynthesis</keyword>
<organism evidence="11 12">
    <name type="scientific">Desulfobaculum bizertense DSM 18034</name>
    <dbReference type="NCBI Taxonomy" id="1121442"/>
    <lineage>
        <taxon>Bacteria</taxon>
        <taxon>Pseudomonadati</taxon>
        <taxon>Thermodesulfobacteriota</taxon>
        <taxon>Desulfovibrionia</taxon>
        <taxon>Desulfovibrionales</taxon>
        <taxon>Desulfovibrionaceae</taxon>
        <taxon>Desulfobaculum</taxon>
    </lineage>
</organism>
<evidence type="ECO:0000259" key="10">
    <source>
        <dbReference type="Pfam" id="PF00155"/>
    </source>
</evidence>
<dbReference type="HAMAP" id="MF_01023">
    <property type="entry name" value="HisC_aminotrans_2"/>
    <property type="match status" value="1"/>
</dbReference>
<evidence type="ECO:0000256" key="7">
    <source>
        <dbReference type="ARBA" id="ARBA00022898"/>
    </source>
</evidence>
<dbReference type="OrthoDB" id="9813612at2"/>
<dbReference type="CDD" id="cd00609">
    <property type="entry name" value="AAT_like"/>
    <property type="match status" value="1"/>
</dbReference>
<dbReference type="InterPro" id="IPR015422">
    <property type="entry name" value="PyrdxlP-dep_Trfase_small"/>
</dbReference>
<keyword evidence="7 9" id="KW-0663">Pyridoxal phosphate</keyword>
<dbReference type="Gene3D" id="3.40.640.10">
    <property type="entry name" value="Type I PLP-dependent aspartate aminotransferase-like (Major domain)"/>
    <property type="match status" value="1"/>
</dbReference>
<dbReference type="NCBIfam" id="TIGR01141">
    <property type="entry name" value="hisC"/>
    <property type="match status" value="1"/>
</dbReference>
<evidence type="ECO:0000256" key="4">
    <source>
        <dbReference type="ARBA" id="ARBA00011738"/>
    </source>
</evidence>
<evidence type="ECO:0000313" key="12">
    <source>
        <dbReference type="Proteomes" id="UP000189733"/>
    </source>
</evidence>
<proteinExistence type="inferred from homology"/>
<reference evidence="11 12" key="1">
    <citation type="submission" date="2017-02" db="EMBL/GenBank/DDBJ databases">
        <authorList>
            <person name="Peterson S.W."/>
        </authorList>
    </citation>
    <scope>NUCLEOTIDE SEQUENCE [LARGE SCALE GENOMIC DNA]</scope>
    <source>
        <strain evidence="11 12">DSM 18034</strain>
    </source>
</reference>
<evidence type="ECO:0000256" key="5">
    <source>
        <dbReference type="ARBA" id="ARBA00022576"/>
    </source>
</evidence>
<comment type="similarity">
    <text evidence="3 9">Belongs to the class-II pyridoxal-phosphate-dependent aminotransferase family. Histidinol-phosphate aminotransferase subfamily.</text>
</comment>
<keyword evidence="6 9" id="KW-0808">Transferase</keyword>
<dbReference type="Pfam" id="PF00155">
    <property type="entry name" value="Aminotran_1_2"/>
    <property type="match status" value="1"/>
</dbReference>
<comment type="catalytic activity">
    <reaction evidence="8 9">
        <text>L-histidinol phosphate + 2-oxoglutarate = 3-(imidazol-4-yl)-2-oxopropyl phosphate + L-glutamate</text>
        <dbReference type="Rhea" id="RHEA:23744"/>
        <dbReference type="ChEBI" id="CHEBI:16810"/>
        <dbReference type="ChEBI" id="CHEBI:29985"/>
        <dbReference type="ChEBI" id="CHEBI:57766"/>
        <dbReference type="ChEBI" id="CHEBI:57980"/>
        <dbReference type="EC" id="2.6.1.9"/>
    </reaction>
</comment>
<gene>
    <name evidence="9" type="primary">hisC</name>
    <name evidence="11" type="ORF">SAMN02745702_02655</name>
</gene>
<evidence type="ECO:0000256" key="1">
    <source>
        <dbReference type="ARBA" id="ARBA00001933"/>
    </source>
</evidence>
<dbReference type="EC" id="2.6.1.9" evidence="9"/>
<dbReference type="InterPro" id="IPR015424">
    <property type="entry name" value="PyrdxlP-dep_Trfase"/>
</dbReference>
<dbReference type="Proteomes" id="UP000189733">
    <property type="component" value="Unassembled WGS sequence"/>
</dbReference>
<evidence type="ECO:0000256" key="6">
    <source>
        <dbReference type="ARBA" id="ARBA00022679"/>
    </source>
</evidence>
<dbReference type="AlphaFoldDB" id="A0A1T4WT20"/>
<keyword evidence="12" id="KW-1185">Reference proteome</keyword>
<keyword evidence="5 9" id="KW-0032">Aminotransferase</keyword>
<dbReference type="EMBL" id="FUYA01000010">
    <property type="protein sequence ID" value="SKA80474.1"/>
    <property type="molecule type" value="Genomic_DNA"/>
</dbReference>
<feature type="modified residue" description="N6-(pyridoxal phosphate)lysine" evidence="9">
    <location>
        <position position="228"/>
    </location>
</feature>
<keyword evidence="9" id="KW-0028">Amino-acid biosynthesis</keyword>
<dbReference type="PANTHER" id="PTHR43643">
    <property type="entry name" value="HISTIDINOL-PHOSPHATE AMINOTRANSFERASE 2"/>
    <property type="match status" value="1"/>
</dbReference>
<comment type="pathway">
    <text evidence="2 9">Amino-acid biosynthesis; L-histidine biosynthesis; L-histidine from 5-phospho-alpha-D-ribose 1-diphosphate: step 7/9.</text>
</comment>
<dbReference type="GO" id="GO:0004400">
    <property type="term" value="F:histidinol-phosphate transaminase activity"/>
    <property type="evidence" value="ECO:0007669"/>
    <property type="project" value="UniProtKB-UniRule"/>
</dbReference>
<dbReference type="InterPro" id="IPR050106">
    <property type="entry name" value="HistidinolP_aminotransfase"/>
</dbReference>
<accession>A0A1T4WT20</accession>
<evidence type="ECO:0000256" key="8">
    <source>
        <dbReference type="ARBA" id="ARBA00047481"/>
    </source>
</evidence>
<dbReference type="RefSeq" id="WP_078685917.1">
    <property type="nucleotide sequence ID" value="NZ_FUYA01000010.1"/>
</dbReference>
<evidence type="ECO:0000256" key="9">
    <source>
        <dbReference type="HAMAP-Rule" id="MF_01023"/>
    </source>
</evidence>
<dbReference type="SUPFAM" id="SSF53383">
    <property type="entry name" value="PLP-dependent transferases"/>
    <property type="match status" value="1"/>
</dbReference>
<evidence type="ECO:0000256" key="2">
    <source>
        <dbReference type="ARBA" id="ARBA00005011"/>
    </source>
</evidence>